<feature type="transmembrane region" description="Helical" evidence="8">
    <location>
        <begin position="501"/>
        <end position="520"/>
    </location>
</feature>
<feature type="compositionally biased region" description="Basic and acidic residues" evidence="7">
    <location>
        <begin position="27"/>
        <end position="43"/>
    </location>
</feature>
<evidence type="ECO:0000259" key="9">
    <source>
        <dbReference type="Pfam" id="PF00324"/>
    </source>
</evidence>
<evidence type="ECO:0000313" key="11">
    <source>
        <dbReference type="Proteomes" id="UP000039046"/>
    </source>
</evidence>
<feature type="transmembrane region" description="Helical" evidence="8">
    <location>
        <begin position="62"/>
        <end position="79"/>
    </location>
</feature>
<feature type="transmembrane region" description="Helical" evidence="8">
    <location>
        <begin position="91"/>
        <end position="118"/>
    </location>
</feature>
<dbReference type="STRING" id="1531966.A0A0A1T7D3"/>
<evidence type="ECO:0000256" key="2">
    <source>
        <dbReference type="ARBA" id="ARBA00022448"/>
    </source>
</evidence>
<proteinExistence type="predicted"/>
<evidence type="ECO:0000256" key="3">
    <source>
        <dbReference type="ARBA" id="ARBA00022692"/>
    </source>
</evidence>
<dbReference type="PIRSF" id="PIRSF006060">
    <property type="entry name" value="AA_transporter"/>
    <property type="match status" value="1"/>
</dbReference>
<dbReference type="GO" id="GO:0005789">
    <property type="term" value="C:endoplasmic reticulum membrane"/>
    <property type="evidence" value="ECO:0007669"/>
    <property type="project" value="EnsemblFungi"/>
</dbReference>
<feature type="transmembrane region" description="Helical" evidence="8">
    <location>
        <begin position="423"/>
        <end position="446"/>
    </location>
</feature>
<name>A0A0A1T7D3_9HYPO</name>
<dbReference type="Gene3D" id="1.20.1740.10">
    <property type="entry name" value="Amino acid/polyamine transporter I"/>
    <property type="match status" value="1"/>
</dbReference>
<dbReference type="GO" id="GO:0005886">
    <property type="term" value="C:plasma membrane"/>
    <property type="evidence" value="ECO:0007669"/>
    <property type="project" value="EnsemblFungi"/>
</dbReference>
<evidence type="ECO:0000256" key="6">
    <source>
        <dbReference type="ARBA" id="ARBA00023136"/>
    </source>
</evidence>
<dbReference type="GO" id="GO:0000329">
    <property type="term" value="C:fungal-type vacuole membrane"/>
    <property type="evidence" value="ECO:0007669"/>
    <property type="project" value="EnsemblFungi"/>
</dbReference>
<dbReference type="InterPro" id="IPR004840">
    <property type="entry name" value="Amino_acid_permease_CS"/>
</dbReference>
<dbReference type="InterPro" id="IPR004841">
    <property type="entry name" value="AA-permease/SLC12A_dom"/>
</dbReference>
<evidence type="ECO:0000256" key="8">
    <source>
        <dbReference type="SAM" id="Phobius"/>
    </source>
</evidence>
<dbReference type="PANTHER" id="PTHR43341:SF15">
    <property type="entry name" value="GENERAL AMINO ACID PERMEASE AGP2"/>
    <property type="match status" value="1"/>
</dbReference>
<feature type="region of interest" description="Disordered" evidence="7">
    <location>
        <begin position="1"/>
        <end position="52"/>
    </location>
</feature>
<dbReference type="GO" id="GO:1902269">
    <property type="term" value="P:positive regulation of polyamine transmembrane transport"/>
    <property type="evidence" value="ECO:0007669"/>
    <property type="project" value="EnsemblFungi"/>
</dbReference>
<evidence type="ECO:0000256" key="7">
    <source>
        <dbReference type="SAM" id="MobiDB-lite"/>
    </source>
</evidence>
<dbReference type="GO" id="GO:1902274">
    <property type="term" value="P:positive regulation of (R)-carnitine transmembrane transport"/>
    <property type="evidence" value="ECO:0007669"/>
    <property type="project" value="EnsemblFungi"/>
</dbReference>
<dbReference type="AlphaFoldDB" id="A0A0A1T7D3"/>
<dbReference type="Pfam" id="PF00324">
    <property type="entry name" value="AA_permease"/>
    <property type="match status" value="1"/>
</dbReference>
<feature type="transmembrane region" description="Helical" evidence="8">
    <location>
        <begin position="394"/>
        <end position="411"/>
    </location>
</feature>
<comment type="subcellular location">
    <subcellularLocation>
        <location evidence="1">Membrane</location>
        <topology evidence="1">Multi-pass membrane protein</topology>
    </subcellularLocation>
</comment>
<accession>A0A0A1T7D3</accession>
<dbReference type="Proteomes" id="UP000039046">
    <property type="component" value="Unassembled WGS sequence"/>
</dbReference>
<feature type="domain" description="Amino acid permease/ SLC12A" evidence="9">
    <location>
        <begin position="61"/>
        <end position="525"/>
    </location>
</feature>
<keyword evidence="4" id="KW-0029">Amino-acid transport</keyword>
<dbReference type="InterPro" id="IPR050524">
    <property type="entry name" value="APC_YAT"/>
</dbReference>
<feature type="compositionally biased region" description="Low complexity" evidence="7">
    <location>
        <begin position="1"/>
        <end position="13"/>
    </location>
</feature>
<keyword evidence="2" id="KW-0813">Transport</keyword>
<evidence type="ECO:0000313" key="10">
    <source>
        <dbReference type="EMBL" id="CEJ82177.1"/>
    </source>
</evidence>
<dbReference type="PROSITE" id="PS00218">
    <property type="entry name" value="AMINO_ACID_PERMEASE_1"/>
    <property type="match status" value="1"/>
</dbReference>
<dbReference type="FunFam" id="1.20.1740.10:FF:000006">
    <property type="entry name" value="General amino acid permease"/>
    <property type="match status" value="1"/>
</dbReference>
<feature type="transmembrane region" description="Helical" evidence="8">
    <location>
        <begin position="170"/>
        <end position="192"/>
    </location>
</feature>
<keyword evidence="11" id="KW-1185">Reference proteome</keyword>
<sequence>MSPTALPSSNNSPPSYPDNEKALGSSADKKAVGIDSPAGRRDSLTGSTQYDSTHRQLKSRHIQLIGIGGTIGTVLYVQIGQGLLAGGPGSLFIAFSFWCTVVLAVTLCIAEMVTYLPISSPFVRFAGRFVDDALGFAAGWNFFIFEAMLVPFEVTACNIIIQFWTKSIPTAAMIVIIICLYAIINVVGVRYYGETEFWASIGKIILIVGLICFTFVAMLGGNPQHDRFGFRYWYTPGSFKEYYKTGGLGKFLGFMQCLIQAAFTIAGPDYVSMAAGETANPRKVLPRAFNAVFYRLTAFFILGSLCVGILVPYDDDKLSRAYKEGEPGAAASPYVVAMRRLGISGLPDVVNAAVLTAAFSAGNSYVYCASRSLYGLALEGKAPRIFSKCTKSGVPIYCVAAVLCFALLAFLQLSSEAAVVLKWFVSLVTASQLLNFATICLSYLCFYKALQAQGISRQSLPYRAWFMPYAAYYGMAWTLVMAFVGGYTVFLPGNWDVPNFLFSYTMIAVFPALYIGYKIVKKTKINTPEQVDLHKDLEEIDEHERTYVAPPVESRFERILDTLFG</sequence>
<dbReference type="EMBL" id="CDHN01000001">
    <property type="protein sequence ID" value="CEJ82177.1"/>
    <property type="molecule type" value="Genomic_DNA"/>
</dbReference>
<keyword evidence="6 8" id="KW-0472">Membrane</keyword>
<feature type="transmembrane region" description="Helical" evidence="8">
    <location>
        <begin position="139"/>
        <end position="164"/>
    </location>
</feature>
<feature type="transmembrane region" description="Helical" evidence="8">
    <location>
        <begin position="204"/>
        <end position="221"/>
    </location>
</feature>
<organism evidence="10 11">
    <name type="scientific">[Torrubiella] hemipterigena</name>
    <dbReference type="NCBI Taxonomy" id="1531966"/>
    <lineage>
        <taxon>Eukaryota</taxon>
        <taxon>Fungi</taxon>
        <taxon>Dikarya</taxon>
        <taxon>Ascomycota</taxon>
        <taxon>Pezizomycotina</taxon>
        <taxon>Sordariomycetes</taxon>
        <taxon>Hypocreomycetidae</taxon>
        <taxon>Hypocreales</taxon>
        <taxon>Clavicipitaceae</taxon>
        <taxon>Clavicipitaceae incertae sedis</taxon>
        <taxon>'Torrubiella' clade</taxon>
    </lineage>
</organism>
<dbReference type="HOGENOM" id="CLU_007946_12_1_1"/>
<evidence type="ECO:0000256" key="4">
    <source>
        <dbReference type="ARBA" id="ARBA00022970"/>
    </source>
</evidence>
<evidence type="ECO:0000256" key="1">
    <source>
        <dbReference type="ARBA" id="ARBA00004141"/>
    </source>
</evidence>
<feature type="transmembrane region" description="Helical" evidence="8">
    <location>
        <begin position="292"/>
        <end position="313"/>
    </location>
</feature>
<gene>
    <name evidence="10" type="ORF">VHEMI02259</name>
</gene>
<dbReference type="PANTHER" id="PTHR43341">
    <property type="entry name" value="AMINO ACID PERMEASE"/>
    <property type="match status" value="1"/>
</dbReference>
<protein>
    <submittedName>
        <fullName evidence="10">Putative Amino acid transporter</fullName>
    </submittedName>
</protein>
<dbReference type="GO" id="GO:0015171">
    <property type="term" value="F:amino acid transmembrane transporter activity"/>
    <property type="evidence" value="ECO:0007669"/>
    <property type="project" value="TreeGrafter"/>
</dbReference>
<dbReference type="OrthoDB" id="10062876at2759"/>
<reference evidence="10 11" key="1">
    <citation type="journal article" date="2015" name="Genome Announc.">
        <title>Draft Genome Sequence and Gene Annotation of the Entomopathogenic Fungus Verticillium hemipterigenum.</title>
        <authorList>
            <person name="Horn F."/>
            <person name="Habel A."/>
            <person name="Scharf D.H."/>
            <person name="Dworschak J."/>
            <person name="Brakhage A.A."/>
            <person name="Guthke R."/>
            <person name="Hertweck C."/>
            <person name="Linde J."/>
        </authorList>
    </citation>
    <scope>NUCLEOTIDE SEQUENCE [LARGE SCALE GENOMIC DNA]</scope>
</reference>
<evidence type="ECO:0000256" key="5">
    <source>
        <dbReference type="ARBA" id="ARBA00022989"/>
    </source>
</evidence>
<feature type="transmembrane region" description="Helical" evidence="8">
    <location>
        <begin position="466"/>
        <end position="489"/>
    </location>
</feature>
<keyword evidence="5 8" id="KW-1133">Transmembrane helix</keyword>
<keyword evidence="3 8" id="KW-0812">Transmembrane</keyword>